<dbReference type="GO" id="GO:0005886">
    <property type="term" value="C:plasma membrane"/>
    <property type="evidence" value="ECO:0007669"/>
    <property type="project" value="UniProtKB-ARBA"/>
</dbReference>
<reference evidence="13 14" key="1">
    <citation type="submission" date="2018-09" db="EMBL/GenBank/DDBJ databases">
        <title>A high-quality reference genome of wild soybean provides a powerful tool to mine soybean genomes.</title>
        <authorList>
            <person name="Xie M."/>
            <person name="Chung C.Y.L."/>
            <person name="Li M.-W."/>
            <person name="Wong F.-L."/>
            <person name="Chan T.-F."/>
            <person name="Lam H.-M."/>
        </authorList>
    </citation>
    <scope>NUCLEOTIDE SEQUENCE [LARGE SCALE GENOMIC DNA]</scope>
    <source>
        <strain evidence="14">cv. W05</strain>
        <tissue evidence="13">Hypocotyl of etiolated seedlings</tissue>
    </source>
</reference>
<gene>
    <name evidence="13" type="ORF">D0Y65_047689</name>
</gene>
<dbReference type="Gene3D" id="3.40.50.300">
    <property type="entry name" value="P-loop containing nucleotide triphosphate hydrolases"/>
    <property type="match status" value="2"/>
</dbReference>
<feature type="transmembrane region" description="Helical" evidence="11">
    <location>
        <begin position="619"/>
        <end position="638"/>
    </location>
</feature>
<feature type="transmembrane region" description="Helical" evidence="11">
    <location>
        <begin position="696"/>
        <end position="715"/>
    </location>
</feature>
<dbReference type="InterPro" id="IPR003593">
    <property type="entry name" value="AAA+_ATPase"/>
</dbReference>
<dbReference type="InterPro" id="IPR043926">
    <property type="entry name" value="ABCG_dom"/>
</dbReference>
<feature type="transmembrane region" description="Helical" evidence="11">
    <location>
        <begin position="1224"/>
        <end position="1242"/>
    </location>
</feature>
<dbReference type="GO" id="GO:0005524">
    <property type="term" value="F:ATP binding"/>
    <property type="evidence" value="ECO:0007669"/>
    <property type="project" value="UniProtKB-KW"/>
</dbReference>
<evidence type="ECO:0000313" key="13">
    <source>
        <dbReference type="EMBL" id="RZB50938.1"/>
    </source>
</evidence>
<feature type="transmembrane region" description="Helical" evidence="11">
    <location>
        <begin position="1453"/>
        <end position="1478"/>
    </location>
</feature>
<dbReference type="Pfam" id="PF01061">
    <property type="entry name" value="ABC2_membrane"/>
    <property type="match status" value="2"/>
</dbReference>
<feature type="transmembrane region" description="Helical" evidence="11">
    <location>
        <begin position="722"/>
        <end position="743"/>
    </location>
</feature>
<organism evidence="13 14">
    <name type="scientific">Glycine soja</name>
    <name type="common">Wild soybean</name>
    <dbReference type="NCBI Taxonomy" id="3848"/>
    <lineage>
        <taxon>Eukaryota</taxon>
        <taxon>Viridiplantae</taxon>
        <taxon>Streptophyta</taxon>
        <taxon>Embryophyta</taxon>
        <taxon>Tracheophyta</taxon>
        <taxon>Spermatophyta</taxon>
        <taxon>Magnoliopsida</taxon>
        <taxon>eudicotyledons</taxon>
        <taxon>Gunneridae</taxon>
        <taxon>Pentapetalae</taxon>
        <taxon>rosids</taxon>
        <taxon>fabids</taxon>
        <taxon>Fabales</taxon>
        <taxon>Fabaceae</taxon>
        <taxon>Papilionoideae</taxon>
        <taxon>50 kb inversion clade</taxon>
        <taxon>NPAAA clade</taxon>
        <taxon>indigoferoid/millettioid clade</taxon>
        <taxon>Phaseoleae</taxon>
        <taxon>Glycine</taxon>
        <taxon>Glycine subgen. Soja</taxon>
    </lineage>
</organism>
<feature type="transmembrane region" description="Helical" evidence="11">
    <location>
        <begin position="1310"/>
        <end position="1330"/>
    </location>
</feature>
<evidence type="ECO:0000256" key="2">
    <source>
        <dbReference type="ARBA" id="ARBA00006012"/>
    </source>
</evidence>
<dbReference type="Pfam" id="PF00005">
    <property type="entry name" value="ABC_tran"/>
    <property type="match status" value="2"/>
</dbReference>
<keyword evidence="3" id="KW-0813">Transport</keyword>
<dbReference type="Pfam" id="PF19055">
    <property type="entry name" value="ABC2_membrane_7"/>
    <property type="match status" value="1"/>
</dbReference>
<keyword evidence="14" id="KW-1185">Reference proteome</keyword>
<feature type="transmembrane region" description="Helical" evidence="11">
    <location>
        <begin position="1367"/>
        <end position="1387"/>
    </location>
</feature>
<evidence type="ECO:0000256" key="10">
    <source>
        <dbReference type="SAM" id="MobiDB-lite"/>
    </source>
</evidence>
<dbReference type="GO" id="GO:0140359">
    <property type="term" value="F:ABC-type transporter activity"/>
    <property type="evidence" value="ECO:0007669"/>
    <property type="project" value="InterPro"/>
</dbReference>
<dbReference type="SMART" id="SM00382">
    <property type="entry name" value="AAA"/>
    <property type="match status" value="2"/>
</dbReference>
<feature type="transmembrane region" description="Helical" evidence="11">
    <location>
        <begin position="578"/>
        <end position="599"/>
    </location>
</feature>
<dbReference type="Pfam" id="PF08370">
    <property type="entry name" value="PDR_assoc"/>
    <property type="match status" value="1"/>
</dbReference>
<sequence>MAIAGFSFDMASERESFARASNAEWVEEDEEELQMAALLRLPTQKRVNTALVRKPSSDTSNRGDSGKKKAKVLEQIDVRKLNRSHRERLVKDALATNEQDNYKLLSAIKERFDREMRPSVRLETHLHHCNKNFHFSKHKNEKQEYIVFLLSRRHLQGFQLETKHTARVGLDVPSIEVRYKNLTIGADVQIGSRALPTLINYTRDVFEGMITGMGIGRPQRHSLTILNNISGVVKPRRMTLLLGPPGSGKTTLLLALAGKLESNLKKSGSITYNGHEQNEFCIQRASAYTSQTDNHIAELTVRQTFDFANRCQGSSDVEIVKNLERLEKEKNILPSPEIDAFMKATLVGGKKHNVMTDYVLKVLGLDVCSDTVVGNDMLRGVSGGQKRRVTTGEMIVGPRKALFMDEISTGLDSSTTFQIVKCIRNFVHQMDATVLMALLQPAPETFELFDDLLLLSEGYVVYQGPIKDALEFFESLGFKLPSRKGVADFLQEVTSKKDQAQYWADSSKPYKFISVPEIAEAFKNSRFGKSVESMCTAPFDKSKSHPSALPTTRFAVPKWELFKACFSRELTLLNGHRFLYIFRTCQVTFVGIVTCTMFIQTKFHNKDEEYGNLYQSALFFGLVHMMFNGYSELTLMIARLPVFFKQRGNLFYPGWAWSLATWILGVPYSLVEAVIWSCVVYYTVGFAPAPGRFFRYMLLLFMLHQMALGLFRFMAALARDMVIANTFGTAALMIIFLLGGFIIPKGMIKPWWIWGYWLSPLTYGQRAISVNEFTATRWMQHSAFGSNTVGLNILKGFDIPAEDYWYWVGLGVLTLYALIFNCLVTLGLSYLNPLQKARAILLGDEDDSKESSNKNGSKSSGDDGKAKGMSLPFEPMTMTFHGVNYYVDMPKEIANQGIAETRLKLLSNVSGVFAPGVLTALMGSSGAGKTTLMDVLAGRKTGGYIEGEIKISGYPKVQQTFARISGYVEQNDIHSPQLTVEESLWFSASLRLPKEVSMEKKHEFVEQVMKLVELDSLRKGLVGMPGTSGLSTEQRKRLTIAVELVANPSIIFMDEPTSGLDARAAAIVMRAVRNTVDTGRTVVCTIHQPSIDIFEAFDELLLMKRGGRVIYGGKIGRQSDIMIKYFQSIKGTSSIPSGYNPATWMLEVTTPAVEEKLGVDFSEIYESSEQFRGVLASIKKHGQPPPGSKPLKFDTIYSQNTWAQFLKCLWKQNLVYWRSPPYNAMRIFFTIICAFIFGTIFWDIGTKRQTTHQVYVIMGALFSACLFLGVNNASSVQPVVSIERTVFYREKAAGMYSPISYAIAQGLVEIPYVALQTIVFGVITYFMVNFERDVGKFFLYLVFMFLTFMYFTFYGMMAVGITPTQHFAAVISSAFYSLWNLVSGFLIPKSHIPVWWMWFHYLCPVSWTLRGIITSQLGDVEEMLVGPGFKGNVKEFIAATLEYDTKINGMSSVLLSVIVLICFNVLFFGSFAVSIKVLNFQKR</sequence>
<evidence type="ECO:0000256" key="9">
    <source>
        <dbReference type="ARBA" id="ARBA00023136"/>
    </source>
</evidence>
<protein>
    <submittedName>
        <fullName evidence="13">ABC transporter G family member 31</fullName>
    </submittedName>
</protein>
<keyword evidence="6" id="KW-0547">Nucleotide-binding</keyword>
<evidence type="ECO:0000256" key="1">
    <source>
        <dbReference type="ARBA" id="ARBA00004141"/>
    </source>
</evidence>
<keyword evidence="9 11" id="KW-0472">Membrane</keyword>
<feature type="transmembrane region" description="Helical" evidence="11">
    <location>
        <begin position="1337"/>
        <end position="1361"/>
    </location>
</feature>
<evidence type="ECO:0000256" key="5">
    <source>
        <dbReference type="ARBA" id="ARBA00022737"/>
    </source>
</evidence>
<dbReference type="GO" id="GO:0016887">
    <property type="term" value="F:ATP hydrolysis activity"/>
    <property type="evidence" value="ECO:0007669"/>
    <property type="project" value="InterPro"/>
</dbReference>
<dbReference type="CDD" id="cd03232">
    <property type="entry name" value="ABCG_PDR_domain2"/>
    <property type="match status" value="1"/>
</dbReference>
<evidence type="ECO:0000256" key="6">
    <source>
        <dbReference type="ARBA" id="ARBA00022741"/>
    </source>
</evidence>
<comment type="caution">
    <text evidence="13">The sequence shown here is derived from an EMBL/GenBank/DDBJ whole genome shotgun (WGS) entry which is preliminary data.</text>
</comment>
<dbReference type="InterPro" id="IPR013525">
    <property type="entry name" value="ABC2_TM"/>
</dbReference>
<dbReference type="EMBL" id="QZWG01000018">
    <property type="protein sequence ID" value="RZB50938.1"/>
    <property type="molecule type" value="Genomic_DNA"/>
</dbReference>
<feature type="region of interest" description="Disordered" evidence="10">
    <location>
        <begin position="845"/>
        <end position="866"/>
    </location>
</feature>
<dbReference type="InterPro" id="IPR027417">
    <property type="entry name" value="P-loop_NTPase"/>
</dbReference>
<evidence type="ECO:0000256" key="11">
    <source>
        <dbReference type="SAM" id="Phobius"/>
    </source>
</evidence>
<dbReference type="SUPFAM" id="SSF52540">
    <property type="entry name" value="P-loop containing nucleoside triphosphate hydrolases"/>
    <property type="match status" value="2"/>
</dbReference>
<dbReference type="Proteomes" id="UP000289340">
    <property type="component" value="Chromosome 18"/>
</dbReference>
<feature type="transmembrane region" description="Helical" evidence="11">
    <location>
        <begin position="659"/>
        <end position="684"/>
    </location>
</feature>
<feature type="domain" description="ABC transporter" evidence="12">
    <location>
        <begin position="210"/>
        <end position="482"/>
    </location>
</feature>
<dbReference type="FunFam" id="3.40.50.300:FF:000059">
    <property type="entry name" value="ABC transporter G family member 40"/>
    <property type="match status" value="1"/>
</dbReference>
<keyword evidence="5" id="KW-0677">Repeat</keyword>
<feature type="transmembrane region" description="Helical" evidence="11">
    <location>
        <begin position="1394"/>
        <end position="1413"/>
    </location>
</feature>
<feature type="domain" description="ABC transporter" evidence="12">
    <location>
        <begin position="884"/>
        <end position="1130"/>
    </location>
</feature>
<dbReference type="PROSITE" id="PS50893">
    <property type="entry name" value="ABC_TRANSPORTER_2"/>
    <property type="match status" value="2"/>
</dbReference>
<dbReference type="PANTHER" id="PTHR19241">
    <property type="entry name" value="ATP-BINDING CASSETTE TRANSPORTER"/>
    <property type="match status" value="1"/>
</dbReference>
<keyword evidence="4 11" id="KW-0812">Transmembrane</keyword>
<comment type="similarity">
    <text evidence="2">Belongs to the ABC transporter superfamily. ABCG family. PDR (TC 3.A.1.205) subfamily.</text>
</comment>
<feature type="region of interest" description="Disordered" evidence="10">
    <location>
        <begin position="49"/>
        <end position="71"/>
    </location>
</feature>
<dbReference type="InterPro" id="IPR003439">
    <property type="entry name" value="ABC_transporter-like_ATP-bd"/>
</dbReference>
<keyword evidence="7" id="KW-0067">ATP-binding</keyword>
<feature type="transmembrane region" description="Helical" evidence="11">
    <location>
        <begin position="1254"/>
        <end position="1274"/>
    </location>
</feature>
<evidence type="ECO:0000313" key="14">
    <source>
        <dbReference type="Proteomes" id="UP000289340"/>
    </source>
</evidence>
<evidence type="ECO:0000256" key="4">
    <source>
        <dbReference type="ARBA" id="ARBA00022692"/>
    </source>
</evidence>
<comment type="subcellular location">
    <subcellularLocation>
        <location evidence="1">Membrane</location>
        <topology evidence="1">Multi-pass membrane protein</topology>
    </subcellularLocation>
</comment>
<dbReference type="InterPro" id="IPR013581">
    <property type="entry name" value="PDR_assoc"/>
</dbReference>
<proteinExistence type="inferred from homology"/>
<dbReference type="InterPro" id="IPR034003">
    <property type="entry name" value="ABCG_PDR_2"/>
</dbReference>
<evidence type="ECO:0000256" key="7">
    <source>
        <dbReference type="ARBA" id="ARBA00022840"/>
    </source>
</evidence>
<feature type="transmembrane region" description="Helical" evidence="11">
    <location>
        <begin position="804"/>
        <end position="831"/>
    </location>
</feature>
<name>A0A445FPX5_GLYSO</name>
<accession>A0A445FPX5</accession>
<evidence type="ECO:0000256" key="8">
    <source>
        <dbReference type="ARBA" id="ARBA00022989"/>
    </source>
</evidence>
<dbReference type="FunFam" id="3.40.50.300:FF:000179">
    <property type="entry name" value="ABC transporter G family member 34"/>
    <property type="match status" value="1"/>
</dbReference>
<evidence type="ECO:0000259" key="12">
    <source>
        <dbReference type="PROSITE" id="PS50893"/>
    </source>
</evidence>
<keyword evidence="8 11" id="KW-1133">Transmembrane helix</keyword>
<evidence type="ECO:0000256" key="3">
    <source>
        <dbReference type="ARBA" id="ARBA00022448"/>
    </source>
</evidence>